<gene>
    <name evidence="1" type="ORF">ADL15_24080</name>
</gene>
<reference evidence="1 2" key="1">
    <citation type="submission" date="2015-10" db="EMBL/GenBank/DDBJ databases">
        <authorList>
            <person name="Gilbert D.G."/>
        </authorList>
    </citation>
    <scope>NUCLEOTIDE SEQUENCE [LARGE SCALE GENOMIC DNA]</scope>
    <source>
        <strain evidence="1 2">NRRL B-16712</strain>
    </source>
</reference>
<accession>A0A124GA15</accession>
<dbReference type="AlphaFoldDB" id="A0A124GA15"/>
<proteinExistence type="predicted"/>
<organism evidence="1 2">
    <name type="scientific">Actinoplanes awajinensis subsp. mycoplanecinus</name>
    <dbReference type="NCBI Taxonomy" id="135947"/>
    <lineage>
        <taxon>Bacteria</taxon>
        <taxon>Bacillati</taxon>
        <taxon>Actinomycetota</taxon>
        <taxon>Actinomycetes</taxon>
        <taxon>Micromonosporales</taxon>
        <taxon>Micromonosporaceae</taxon>
        <taxon>Actinoplanes</taxon>
    </lineage>
</organism>
<dbReference type="Proteomes" id="UP000053244">
    <property type="component" value="Unassembled WGS sequence"/>
</dbReference>
<comment type="caution">
    <text evidence="1">The sequence shown here is derived from an EMBL/GenBank/DDBJ whole genome shotgun (WGS) entry which is preliminary data.</text>
</comment>
<keyword evidence="2" id="KW-1185">Reference proteome</keyword>
<evidence type="ECO:0000313" key="1">
    <source>
        <dbReference type="EMBL" id="KUL30730.1"/>
    </source>
</evidence>
<name>A0A124GA15_9ACTN</name>
<evidence type="ECO:0000313" key="2">
    <source>
        <dbReference type="Proteomes" id="UP000053244"/>
    </source>
</evidence>
<protein>
    <submittedName>
        <fullName evidence="1">Uncharacterized protein</fullName>
    </submittedName>
</protein>
<dbReference type="RefSeq" id="WP_067695492.1">
    <property type="nucleotide sequence ID" value="NZ_LLZH01000235.1"/>
</dbReference>
<sequence>MQIESEREDVLRHAYAAVATHHAPTLTAALERLDADDPEEALRLSGAVLLLAISATVGEPDDPAARQRAADALAARISTRHGDWLGLPDPAQVAGALSATLGFGQPPLIGPAAYGLVLISATAEMLEQLAESRGVAWPDVLDDLLDLLEQPA</sequence>
<dbReference type="EMBL" id="LLZH01000235">
    <property type="protein sequence ID" value="KUL30730.1"/>
    <property type="molecule type" value="Genomic_DNA"/>
</dbReference>